<proteinExistence type="predicted"/>
<protein>
    <submittedName>
        <fullName evidence="1">Uncharacterized protein</fullName>
    </submittedName>
</protein>
<evidence type="ECO:0000313" key="2">
    <source>
        <dbReference type="Proteomes" id="UP000004473"/>
    </source>
</evidence>
<dbReference type="AlphaFoldDB" id="I2NVM4"/>
<name>I2NVM4_NEISI</name>
<sequence>MADEILIIHDVSFSGLILVLNFIETAFSDDLFPFHFIVD</sequence>
<comment type="caution">
    <text evidence="1">The sequence shown here is derived from an EMBL/GenBank/DDBJ whole genome shotgun (WGS) entry which is preliminary data.</text>
</comment>
<dbReference type="PATRIC" id="fig|1095748.3.peg.552"/>
<organism evidence="1 2">
    <name type="scientific">Neisseria sicca VK64</name>
    <dbReference type="NCBI Taxonomy" id="1095748"/>
    <lineage>
        <taxon>Bacteria</taxon>
        <taxon>Pseudomonadati</taxon>
        <taxon>Pseudomonadota</taxon>
        <taxon>Betaproteobacteria</taxon>
        <taxon>Neisseriales</taxon>
        <taxon>Neisseriaceae</taxon>
        <taxon>Neisseria</taxon>
    </lineage>
</organism>
<dbReference type="EMBL" id="AJMT01000040">
    <property type="protein sequence ID" value="EIG29885.1"/>
    <property type="molecule type" value="Genomic_DNA"/>
</dbReference>
<gene>
    <name evidence="1" type="ORF">HMPREF1051_1859</name>
</gene>
<reference evidence="1 2" key="1">
    <citation type="submission" date="2012-04" db="EMBL/GenBank/DDBJ databases">
        <authorList>
            <person name="Harkins D.M."/>
            <person name="Madupu R."/>
            <person name="Durkin A.S."/>
            <person name="Torralba M."/>
            <person name="Methe B."/>
            <person name="Sutton G.G."/>
            <person name="Nelson K.E."/>
        </authorList>
    </citation>
    <scope>NUCLEOTIDE SEQUENCE [LARGE SCALE GENOMIC DNA]</scope>
    <source>
        <strain evidence="1 2">VK64</strain>
    </source>
</reference>
<dbReference type="Proteomes" id="UP000004473">
    <property type="component" value="Unassembled WGS sequence"/>
</dbReference>
<evidence type="ECO:0000313" key="1">
    <source>
        <dbReference type="EMBL" id="EIG29885.1"/>
    </source>
</evidence>
<accession>I2NVM4</accession>